<keyword evidence="3" id="KW-0496">Mitochondrion</keyword>
<dbReference type="Pfam" id="PF04568">
    <property type="entry name" value="IATP"/>
    <property type="match status" value="1"/>
</dbReference>
<keyword evidence="6" id="KW-1185">Reference proteome</keyword>
<dbReference type="GO" id="GO:0005739">
    <property type="term" value="C:mitochondrion"/>
    <property type="evidence" value="ECO:0007669"/>
    <property type="project" value="UniProtKB-SubCell"/>
</dbReference>
<dbReference type="EMBL" id="JADGJH010002871">
    <property type="protein sequence ID" value="KAJ3094346.1"/>
    <property type="molecule type" value="Genomic_DNA"/>
</dbReference>
<evidence type="ECO:0000256" key="3">
    <source>
        <dbReference type="ARBA" id="ARBA00023128"/>
    </source>
</evidence>
<evidence type="ECO:0000256" key="4">
    <source>
        <dbReference type="RuleBase" id="RU368087"/>
    </source>
</evidence>
<reference evidence="5" key="1">
    <citation type="submission" date="2020-05" db="EMBL/GenBank/DDBJ databases">
        <title>Phylogenomic resolution of chytrid fungi.</title>
        <authorList>
            <person name="Stajich J.E."/>
            <person name="Amses K."/>
            <person name="Simmons R."/>
            <person name="Seto K."/>
            <person name="Myers J."/>
            <person name="Bonds A."/>
            <person name="Quandt C.A."/>
            <person name="Barry K."/>
            <person name="Liu P."/>
            <person name="Grigoriev I."/>
            <person name="Longcore J.E."/>
            <person name="James T.Y."/>
        </authorList>
    </citation>
    <scope>NUCLEOTIDE SEQUENCE</scope>
    <source>
        <strain evidence="5">JEL0513</strain>
    </source>
</reference>
<evidence type="ECO:0000256" key="2">
    <source>
        <dbReference type="ARBA" id="ARBA00010901"/>
    </source>
</evidence>
<dbReference type="Gene3D" id="1.20.5.500">
    <property type="entry name" value="Single helix bin"/>
    <property type="match status" value="1"/>
</dbReference>
<dbReference type="GO" id="GO:0042030">
    <property type="term" value="F:ATPase inhibitor activity"/>
    <property type="evidence" value="ECO:0007669"/>
    <property type="project" value="InterPro"/>
</dbReference>
<dbReference type="InterPro" id="IPR007648">
    <property type="entry name" value="ATPase_inhibitor_mt"/>
</dbReference>
<comment type="similarity">
    <text evidence="2 4">Belongs to the ATPase inhibitor family.</text>
</comment>
<sequence length="115" mass="12134">MFRLTTANALAVTAAGTSRLGLHIGRGSIAAYSSDSFKEKESAHENQYVHEHDAELIAKLRKDLAKKTTEQATASAALEAAIEAAPRVSPIDVAYGSSTRTSSNAFAKKEGVSLV</sequence>
<gene>
    <name evidence="5" type="ORF">HK100_006173</name>
</gene>
<organism evidence="5 6">
    <name type="scientific">Physocladia obscura</name>
    <dbReference type="NCBI Taxonomy" id="109957"/>
    <lineage>
        <taxon>Eukaryota</taxon>
        <taxon>Fungi</taxon>
        <taxon>Fungi incertae sedis</taxon>
        <taxon>Chytridiomycota</taxon>
        <taxon>Chytridiomycota incertae sedis</taxon>
        <taxon>Chytridiomycetes</taxon>
        <taxon>Chytridiales</taxon>
        <taxon>Chytriomycetaceae</taxon>
        <taxon>Physocladia</taxon>
    </lineage>
</organism>
<proteinExistence type="inferred from homology"/>
<evidence type="ECO:0000313" key="5">
    <source>
        <dbReference type="EMBL" id="KAJ3094346.1"/>
    </source>
</evidence>
<evidence type="ECO:0000313" key="6">
    <source>
        <dbReference type="Proteomes" id="UP001211907"/>
    </source>
</evidence>
<dbReference type="Proteomes" id="UP001211907">
    <property type="component" value="Unassembled WGS sequence"/>
</dbReference>
<comment type="subcellular location">
    <subcellularLocation>
        <location evidence="1">Mitochondrion</location>
    </subcellularLocation>
</comment>
<comment type="caution">
    <text evidence="5">The sequence shown here is derived from an EMBL/GenBank/DDBJ whole genome shotgun (WGS) entry which is preliminary data.</text>
</comment>
<name>A0AAD5XCS9_9FUNG</name>
<accession>A0AAD5XCS9</accession>
<dbReference type="AlphaFoldDB" id="A0AAD5XCS9"/>
<evidence type="ECO:0000256" key="1">
    <source>
        <dbReference type="ARBA" id="ARBA00004173"/>
    </source>
</evidence>
<comment type="function">
    <text evidence="4">Inhibits the enzyme activity of ATPase.</text>
</comment>
<protein>
    <recommendedName>
        <fullName evidence="4">ATPase inhibitor, mitochondrial</fullName>
    </recommendedName>
</protein>